<evidence type="ECO:0000313" key="2">
    <source>
        <dbReference type="Proteomes" id="UP001178507"/>
    </source>
</evidence>
<dbReference type="EMBL" id="CAUJNA010003360">
    <property type="protein sequence ID" value="CAJ1400113.1"/>
    <property type="molecule type" value="Genomic_DNA"/>
</dbReference>
<dbReference type="AlphaFoldDB" id="A0AA36J5Q2"/>
<accession>A0AA36J5Q2</accession>
<dbReference type="Proteomes" id="UP001178507">
    <property type="component" value="Unassembled WGS sequence"/>
</dbReference>
<dbReference type="InterPro" id="IPR014903">
    <property type="entry name" value="DUF1796"/>
</dbReference>
<dbReference type="Pfam" id="PF08795">
    <property type="entry name" value="DUF1796"/>
    <property type="match status" value="1"/>
</dbReference>
<gene>
    <name evidence="1" type="ORF">EVOR1521_LOCUS23530</name>
</gene>
<sequence length="563" mass="62436">MTQRMSPSASCLRPFEVSSCLSSLLPMLSVAASPSTLQAFFNWLSLIIRAALFVLQRSMYFDCVQPDGCHFEGRLFRALLDQGSMPAVSPPGSPASDPLSRSWTGPPVEANVANVAQSMLPAPLPHMYFNPVQWHTPVPMVPAPHALHAQHARNAWVWGLVGPVGPAGPVGPVGPCAVPQLNQQPVVQTAQFQWLPAPAPAPRHPRHPLRSAPAWSPPLAQAMAPAPMARVPAPAMIPAPDFDGGDAKGSGLMATRFGGQQESDMLEKLGLKHQPVDSAVQLVSLGSYCGPKLSFQKMGRGAATLPFDWIRTRMSGILHFLRNDFQGFFDFETQQRVPQTDKMVMFRGYHHSFWHDDPTEPVMRERYKRRIERLKEINAESHTVLCVRSMVSNEEVLQVPELMTELRKLFGPSVRLLLILENQKQMLGPATVDKEDTVMLYYLSMDVHRKGHPDNNAPYARPVQCALDWVAGKPLGCHELDSLQKAFELTDPYPGGEKGLGGLCAFEEEPPDARQAKIPMEPEPENQWRGNCQPNPFEYESIYEKKLMHISRSPLQHLVASCL</sequence>
<proteinExistence type="predicted"/>
<organism evidence="1 2">
    <name type="scientific">Effrenium voratum</name>
    <dbReference type="NCBI Taxonomy" id="2562239"/>
    <lineage>
        <taxon>Eukaryota</taxon>
        <taxon>Sar</taxon>
        <taxon>Alveolata</taxon>
        <taxon>Dinophyceae</taxon>
        <taxon>Suessiales</taxon>
        <taxon>Symbiodiniaceae</taxon>
        <taxon>Effrenium</taxon>
    </lineage>
</organism>
<evidence type="ECO:0000313" key="1">
    <source>
        <dbReference type="EMBL" id="CAJ1400113.1"/>
    </source>
</evidence>
<name>A0AA36J5Q2_9DINO</name>
<comment type="caution">
    <text evidence="1">The sequence shown here is derived from an EMBL/GenBank/DDBJ whole genome shotgun (WGS) entry which is preliminary data.</text>
</comment>
<reference evidence="1" key="1">
    <citation type="submission" date="2023-08" db="EMBL/GenBank/DDBJ databases">
        <authorList>
            <person name="Chen Y."/>
            <person name="Shah S."/>
            <person name="Dougan E. K."/>
            <person name="Thang M."/>
            <person name="Chan C."/>
        </authorList>
    </citation>
    <scope>NUCLEOTIDE SEQUENCE</scope>
</reference>
<protein>
    <submittedName>
        <fullName evidence="1">Uncharacterized protein</fullName>
    </submittedName>
</protein>
<keyword evidence="2" id="KW-1185">Reference proteome</keyword>